<dbReference type="RefSeq" id="WP_045019070.1">
    <property type="nucleotide sequence ID" value="NZ_JWJH01000006.1"/>
</dbReference>
<reference evidence="7 8" key="1">
    <citation type="submission" date="2015-03" db="EMBL/GenBank/DDBJ databases">
        <title>Draft Genome Sequences of Agrobacterium nepotum Strain 39/7T (= CFBP 7436T = LMG 26435T) and Agrobacterium sp. Strain KFB 330 (= CFBP 8308 = LMG 28674).</title>
        <authorList>
            <person name="Kuzmanovic N."/>
            <person name="Pulawska J."/>
            <person name="Obradovic A."/>
        </authorList>
    </citation>
    <scope>NUCLEOTIDE SEQUENCE [LARGE SCALE GENOMIC DNA]</scope>
    <source>
        <strain evidence="7 8">39/7</strain>
    </source>
</reference>
<proteinExistence type="inferred from homology"/>
<organism evidence="7 8">
    <name type="scientific">Rhizobium nepotum 39/7</name>
    <dbReference type="NCBI Taxonomy" id="1368418"/>
    <lineage>
        <taxon>Bacteria</taxon>
        <taxon>Pseudomonadati</taxon>
        <taxon>Pseudomonadota</taxon>
        <taxon>Alphaproteobacteria</taxon>
        <taxon>Hyphomicrobiales</taxon>
        <taxon>Rhizobiaceae</taxon>
        <taxon>Rhizobium/Agrobacterium group</taxon>
        <taxon>Rhizobium</taxon>
    </lineage>
</organism>
<sequence>MPSRRSLLKGAASAIIAAPFVAPSLAFAKAPLAATQAPGFYRLMVGKVEVTAVSDGVIALPLAKIYTNTTPEHAAEVLKDAFLPEQIPTSVNAYLVNTGDRLVLIDAGTGDYLGPSLGKLVANIEASGYKAADIDDIILTHIHTDHSGGLAADGKRVFTNATLHVNEREAAFWLDEARAKAAPEALKKAYAEARESTKPYVDAGKLKTFADNAAPVPGLGSVLYAGHTPGHSGIVIESEGEKIVFWGDITHGDVLQFDEPDVAIEFDVDQKAAVTARALAFRQAVEGKYLVAGAHIAFPGIGHLRTDSTNYDWLPVNYTAL</sequence>
<gene>
    <name evidence="7" type="ORF">RS75_08030</name>
</gene>
<dbReference type="PROSITE" id="PS51318">
    <property type="entry name" value="TAT"/>
    <property type="match status" value="1"/>
</dbReference>
<keyword evidence="8" id="KW-1185">Reference proteome</keyword>
<dbReference type="EMBL" id="JWJH01000006">
    <property type="protein sequence ID" value="KJF68411.1"/>
    <property type="molecule type" value="Genomic_DNA"/>
</dbReference>
<accession>A0ABR5CU97</accession>
<feature type="chain" id="PRO_5045949931" evidence="5">
    <location>
        <begin position="29"/>
        <end position="321"/>
    </location>
</feature>
<dbReference type="InterPro" id="IPR051013">
    <property type="entry name" value="MBL_superfamily_lactonases"/>
</dbReference>
<evidence type="ECO:0000256" key="3">
    <source>
        <dbReference type="ARBA" id="ARBA00022801"/>
    </source>
</evidence>
<dbReference type="InterPro" id="IPR006311">
    <property type="entry name" value="TAT_signal"/>
</dbReference>
<evidence type="ECO:0000313" key="7">
    <source>
        <dbReference type="EMBL" id="KJF68411.1"/>
    </source>
</evidence>
<keyword evidence="5" id="KW-0732">Signal</keyword>
<evidence type="ECO:0000256" key="2">
    <source>
        <dbReference type="ARBA" id="ARBA00022723"/>
    </source>
</evidence>
<keyword evidence="3" id="KW-0378">Hydrolase</keyword>
<keyword evidence="2" id="KW-0479">Metal-binding</keyword>
<comment type="caution">
    <text evidence="7">The sequence shown here is derived from an EMBL/GenBank/DDBJ whole genome shotgun (WGS) entry which is preliminary data.</text>
</comment>
<dbReference type="Gene3D" id="3.60.15.10">
    <property type="entry name" value="Ribonuclease Z/Hydroxyacylglutathione hydrolase-like"/>
    <property type="match status" value="1"/>
</dbReference>
<keyword evidence="4" id="KW-0862">Zinc</keyword>
<feature type="signal peptide" evidence="5">
    <location>
        <begin position="1"/>
        <end position="28"/>
    </location>
</feature>
<dbReference type="PANTHER" id="PTHR42978">
    <property type="entry name" value="QUORUM-QUENCHING LACTONASE YTNP-RELATED-RELATED"/>
    <property type="match status" value="1"/>
</dbReference>
<dbReference type="PANTHER" id="PTHR42978:SF6">
    <property type="entry name" value="QUORUM-QUENCHING LACTONASE YTNP-RELATED"/>
    <property type="match status" value="1"/>
</dbReference>
<dbReference type="SUPFAM" id="SSF56281">
    <property type="entry name" value="Metallo-hydrolase/oxidoreductase"/>
    <property type="match status" value="1"/>
</dbReference>
<dbReference type="Proteomes" id="UP000052068">
    <property type="component" value="Unassembled WGS sequence"/>
</dbReference>
<dbReference type="CDD" id="cd07720">
    <property type="entry name" value="OPHC2-like_MBL-fold"/>
    <property type="match status" value="1"/>
</dbReference>
<evidence type="ECO:0000256" key="5">
    <source>
        <dbReference type="SAM" id="SignalP"/>
    </source>
</evidence>
<dbReference type="InterPro" id="IPR036866">
    <property type="entry name" value="RibonucZ/Hydroxyglut_hydro"/>
</dbReference>
<comment type="similarity">
    <text evidence="1">Belongs to the metallo-beta-lactamase superfamily.</text>
</comment>
<name>A0ABR5CU97_9HYPH</name>
<dbReference type="InterPro" id="IPR001279">
    <property type="entry name" value="Metallo-B-lactamas"/>
</dbReference>
<evidence type="ECO:0000256" key="1">
    <source>
        <dbReference type="ARBA" id="ARBA00007749"/>
    </source>
</evidence>
<evidence type="ECO:0000313" key="8">
    <source>
        <dbReference type="Proteomes" id="UP000052068"/>
    </source>
</evidence>
<evidence type="ECO:0000256" key="4">
    <source>
        <dbReference type="ARBA" id="ARBA00022833"/>
    </source>
</evidence>
<dbReference type="SMART" id="SM00849">
    <property type="entry name" value="Lactamase_B"/>
    <property type="match status" value="1"/>
</dbReference>
<protein>
    <submittedName>
        <fullName evidence="7">Beta-lactamase</fullName>
    </submittedName>
</protein>
<feature type="domain" description="Metallo-beta-lactamase" evidence="6">
    <location>
        <begin position="90"/>
        <end position="295"/>
    </location>
</feature>
<dbReference type="Pfam" id="PF00753">
    <property type="entry name" value="Lactamase_B"/>
    <property type="match status" value="1"/>
</dbReference>
<evidence type="ECO:0000259" key="6">
    <source>
        <dbReference type="SMART" id="SM00849"/>
    </source>
</evidence>